<feature type="domain" description="PhoU" evidence="1">
    <location>
        <begin position="17"/>
        <end position="101"/>
    </location>
</feature>
<keyword evidence="3" id="KW-1185">Reference proteome</keyword>
<protein>
    <submittedName>
        <fullName evidence="2">Phosphate transport system protein</fullName>
    </submittedName>
</protein>
<accession>A0A1H4SI77</accession>
<dbReference type="SUPFAM" id="SSF109755">
    <property type="entry name" value="PhoU-like"/>
    <property type="match status" value="1"/>
</dbReference>
<dbReference type="Gene3D" id="1.20.58.220">
    <property type="entry name" value="Phosphate transport system protein phou homolog 2, domain 2"/>
    <property type="match status" value="1"/>
</dbReference>
<dbReference type="Pfam" id="PF01895">
    <property type="entry name" value="PhoU"/>
    <property type="match status" value="1"/>
</dbReference>
<name>A0A1H4SI77_9PSEU</name>
<reference evidence="3" key="1">
    <citation type="submission" date="2016-10" db="EMBL/GenBank/DDBJ databases">
        <authorList>
            <person name="Varghese N."/>
            <person name="Submissions S."/>
        </authorList>
    </citation>
    <scope>NUCLEOTIDE SEQUENCE [LARGE SCALE GENOMIC DNA]</scope>
    <source>
        <strain evidence="3">DSM 44544</strain>
    </source>
</reference>
<dbReference type="InterPro" id="IPR038078">
    <property type="entry name" value="PhoU-like_sf"/>
</dbReference>
<dbReference type="InterPro" id="IPR026022">
    <property type="entry name" value="PhoU_dom"/>
</dbReference>
<organism evidence="2 3">
    <name type="scientific">Amycolatopsis tolypomycina</name>
    <dbReference type="NCBI Taxonomy" id="208445"/>
    <lineage>
        <taxon>Bacteria</taxon>
        <taxon>Bacillati</taxon>
        <taxon>Actinomycetota</taxon>
        <taxon>Actinomycetes</taxon>
        <taxon>Pseudonocardiales</taxon>
        <taxon>Pseudonocardiaceae</taxon>
        <taxon>Amycolatopsis</taxon>
    </lineage>
</organism>
<evidence type="ECO:0000313" key="2">
    <source>
        <dbReference type="EMBL" id="SEC43813.1"/>
    </source>
</evidence>
<evidence type="ECO:0000259" key="1">
    <source>
        <dbReference type="Pfam" id="PF01895"/>
    </source>
</evidence>
<evidence type="ECO:0000313" key="3">
    <source>
        <dbReference type="Proteomes" id="UP000199622"/>
    </source>
</evidence>
<sequence>MPTAFQKELVTLAHRLADLGDLAAIALEEATRAVLESDHTLGGRAREQAAAVAALGAACEDQACALPALHAPREAEVKAVVAAVHIAADLTRMGGLAREVAGSRGPVPPEVRPAVARLGGHAVAAARALREVLVGGDRAVVGSAVALVGAAEREVRAWADGCAGSRGAGVAVEVALLAAVYGRFAGVVEGVGRRAAGFAPVGA</sequence>
<dbReference type="RefSeq" id="WP_091308943.1">
    <property type="nucleotide sequence ID" value="NZ_FNSO01000004.1"/>
</dbReference>
<proteinExistence type="predicted"/>
<dbReference type="Proteomes" id="UP000199622">
    <property type="component" value="Unassembled WGS sequence"/>
</dbReference>
<dbReference type="EMBL" id="FNSO01000004">
    <property type="protein sequence ID" value="SEC43813.1"/>
    <property type="molecule type" value="Genomic_DNA"/>
</dbReference>
<gene>
    <name evidence="2" type="ORF">SAMN04489727_3750</name>
</gene>
<dbReference type="AlphaFoldDB" id="A0A1H4SI77"/>
<dbReference type="STRING" id="208445.SAMN04489727_3750"/>